<dbReference type="GO" id="GO:0031145">
    <property type="term" value="P:anaphase-promoting complex-dependent catabolic process"/>
    <property type="evidence" value="ECO:0007669"/>
    <property type="project" value="TreeGrafter"/>
</dbReference>
<dbReference type="EMBL" id="MTSL01000089">
    <property type="protein sequence ID" value="PJF19000.1"/>
    <property type="molecule type" value="Genomic_DNA"/>
</dbReference>
<dbReference type="OrthoDB" id="10263272at2759"/>
<evidence type="ECO:0000313" key="10">
    <source>
        <dbReference type="Proteomes" id="UP000240830"/>
    </source>
</evidence>
<keyword evidence="3" id="KW-0132">Cell division</keyword>
<keyword evidence="4" id="KW-0677">Repeat</keyword>
<dbReference type="InterPro" id="IPR001680">
    <property type="entry name" value="WD40_rpt"/>
</dbReference>
<feature type="domain" description="CDC20/Fizzy WD40" evidence="8">
    <location>
        <begin position="58"/>
        <end position="337"/>
    </location>
</feature>
<dbReference type="Proteomes" id="UP000240830">
    <property type="component" value="Unassembled WGS sequence"/>
</dbReference>
<evidence type="ECO:0000256" key="7">
    <source>
        <dbReference type="PROSITE-ProRule" id="PRU00221"/>
    </source>
</evidence>
<accession>A0A2H9TMW9</accession>
<reference evidence="9 10" key="1">
    <citation type="submission" date="2016-10" db="EMBL/GenBank/DDBJ databases">
        <title>The genome of Paramicrosporidium saccamoebae is the missing link in understanding Cryptomycota and Microsporidia evolution.</title>
        <authorList>
            <person name="Quandt C.A."/>
            <person name="Beaudet D."/>
            <person name="Corsaro D."/>
            <person name="Michel R."/>
            <person name="Corradi N."/>
            <person name="James T."/>
        </authorList>
    </citation>
    <scope>NUCLEOTIDE SEQUENCE [LARGE SCALE GENOMIC DNA]</scope>
    <source>
        <strain evidence="9 10">KSL3</strain>
    </source>
</reference>
<keyword evidence="2 7" id="KW-0853">WD repeat</keyword>
<name>A0A2H9TMW9_9FUNG</name>
<proteinExistence type="inferred from homology"/>
<dbReference type="GO" id="GO:0010997">
    <property type="term" value="F:anaphase-promoting complex binding"/>
    <property type="evidence" value="ECO:0007669"/>
    <property type="project" value="InterPro"/>
</dbReference>
<evidence type="ECO:0000256" key="3">
    <source>
        <dbReference type="ARBA" id="ARBA00022618"/>
    </source>
</evidence>
<dbReference type="InterPro" id="IPR036322">
    <property type="entry name" value="WD40_repeat_dom_sf"/>
</dbReference>
<evidence type="ECO:0000259" key="8">
    <source>
        <dbReference type="Pfam" id="PF24807"/>
    </source>
</evidence>
<dbReference type="GO" id="GO:0051301">
    <property type="term" value="P:cell division"/>
    <property type="evidence" value="ECO:0007669"/>
    <property type="project" value="UniProtKB-KW"/>
</dbReference>
<dbReference type="GO" id="GO:1905786">
    <property type="term" value="P:positive regulation of anaphase-promoting complex-dependent catabolic process"/>
    <property type="evidence" value="ECO:0007669"/>
    <property type="project" value="TreeGrafter"/>
</dbReference>
<dbReference type="PANTHER" id="PTHR19918:SF8">
    <property type="entry name" value="FI02843P"/>
    <property type="match status" value="1"/>
</dbReference>
<dbReference type="PROSITE" id="PS50082">
    <property type="entry name" value="WD_REPEATS_2"/>
    <property type="match status" value="2"/>
</dbReference>
<evidence type="ECO:0000256" key="6">
    <source>
        <dbReference type="ARBA" id="ARBA00023306"/>
    </source>
</evidence>
<keyword evidence="10" id="KW-1185">Reference proteome</keyword>
<dbReference type="InterPro" id="IPR015943">
    <property type="entry name" value="WD40/YVTN_repeat-like_dom_sf"/>
</dbReference>
<organism evidence="9 10">
    <name type="scientific">Paramicrosporidium saccamoebae</name>
    <dbReference type="NCBI Taxonomy" id="1246581"/>
    <lineage>
        <taxon>Eukaryota</taxon>
        <taxon>Fungi</taxon>
        <taxon>Fungi incertae sedis</taxon>
        <taxon>Cryptomycota</taxon>
        <taxon>Cryptomycota incertae sedis</taxon>
        <taxon>Paramicrosporidium</taxon>
    </lineage>
</organism>
<evidence type="ECO:0000256" key="2">
    <source>
        <dbReference type="ARBA" id="ARBA00022574"/>
    </source>
</evidence>
<dbReference type="PANTHER" id="PTHR19918">
    <property type="entry name" value="CELL DIVISION CYCLE 20 CDC20 FIZZY -RELATED"/>
    <property type="match status" value="1"/>
</dbReference>
<dbReference type="AlphaFoldDB" id="A0A2H9TMW9"/>
<dbReference type="SMART" id="SM00320">
    <property type="entry name" value="WD40"/>
    <property type="match status" value="6"/>
</dbReference>
<feature type="repeat" description="WD" evidence="7">
    <location>
        <begin position="181"/>
        <end position="221"/>
    </location>
</feature>
<comment type="caution">
    <text evidence="9">The sequence shown here is derived from an EMBL/GenBank/DDBJ whole genome shotgun (WGS) entry which is preliminary data.</text>
</comment>
<dbReference type="GO" id="GO:1990757">
    <property type="term" value="F:ubiquitin ligase activator activity"/>
    <property type="evidence" value="ECO:0007669"/>
    <property type="project" value="TreeGrafter"/>
</dbReference>
<dbReference type="SUPFAM" id="SSF50978">
    <property type="entry name" value="WD40 repeat-like"/>
    <property type="match status" value="1"/>
</dbReference>
<keyword evidence="5" id="KW-0498">Mitosis</keyword>
<evidence type="ECO:0000313" key="9">
    <source>
        <dbReference type="EMBL" id="PJF19000.1"/>
    </source>
</evidence>
<dbReference type="STRING" id="1246581.A0A2H9TMW9"/>
<protein>
    <recommendedName>
        <fullName evidence="8">CDC20/Fizzy WD40 domain-containing protein</fullName>
    </recommendedName>
</protein>
<evidence type="ECO:0000256" key="4">
    <source>
        <dbReference type="ARBA" id="ARBA00022737"/>
    </source>
</evidence>
<comment type="similarity">
    <text evidence="1">Belongs to the WD repeat CDC20/Fizzy family.</text>
</comment>
<dbReference type="PROSITE" id="PS50294">
    <property type="entry name" value="WD_REPEATS_REGION"/>
    <property type="match status" value="1"/>
</dbReference>
<dbReference type="Gene3D" id="2.130.10.10">
    <property type="entry name" value="YVTN repeat-like/Quinoprotein amine dehydrogenase"/>
    <property type="match status" value="1"/>
</dbReference>
<sequence>MMTSPLKGILDSVSRGSPVLSPRKMEIAPLVLAEYKTRMPSAASTLMEPERIVPTRILDAPGLEDDYYLNLLSWSAEGLLAVGLGCKVHVWDAHTGKARCVALLRDKVTSVAWSPDGLLAIGSRTGSVELLDGTSGKRTPLTCHSARVGVLAWQGSLLTSGSRDRTLLHHDLRRRPAQRICEAHEQEICGLQWDRCGRLASGGNDNAICIWDARMNTPLQRWMEHTAAVKALAWSPTRSGVLASGGGTADRCIRLWSLHSGLLSTHKTASQVCALAWSGDELCSTHGFSEHLCLRWDASMHTTAVMRGHSQRVLYMAAAPDGVSVATGSADETIRIWPVFTPRTKRCDLIDSVDFR</sequence>
<keyword evidence="6" id="KW-0131">Cell cycle</keyword>
<dbReference type="Pfam" id="PF24807">
    <property type="entry name" value="WD40_CDC20-Fz"/>
    <property type="match status" value="1"/>
</dbReference>
<dbReference type="InterPro" id="IPR056150">
    <property type="entry name" value="WD40_CDC20-Fz"/>
</dbReference>
<gene>
    <name evidence="9" type="ORF">PSACC_01187</name>
</gene>
<evidence type="ECO:0000256" key="5">
    <source>
        <dbReference type="ARBA" id="ARBA00022776"/>
    </source>
</evidence>
<feature type="repeat" description="WD" evidence="7">
    <location>
        <begin position="306"/>
        <end position="337"/>
    </location>
</feature>
<evidence type="ECO:0000256" key="1">
    <source>
        <dbReference type="ARBA" id="ARBA00006445"/>
    </source>
</evidence>
<dbReference type="InterPro" id="IPR033010">
    <property type="entry name" value="Cdc20/Fizzy"/>
</dbReference>
<dbReference type="GO" id="GO:0005680">
    <property type="term" value="C:anaphase-promoting complex"/>
    <property type="evidence" value="ECO:0007669"/>
    <property type="project" value="TreeGrafter"/>
</dbReference>